<dbReference type="AlphaFoldDB" id="Q7RLR1"/>
<evidence type="ECO:0000313" key="1">
    <source>
        <dbReference type="EMBL" id="EAA21927.1"/>
    </source>
</evidence>
<sequence>MPFNNQRRAEPKSEAPCSDIFFPYLLFGRHTMKI</sequence>
<reference evidence="1 2" key="1">
    <citation type="journal article" date="2002" name="Nature">
        <title>Genome sequence and comparative analysis of the model rodent malaria parasite Plasmodium yoelii yoelii.</title>
        <authorList>
            <person name="Carlton J.M."/>
            <person name="Angiuoli S.V."/>
            <person name="Suh B.B."/>
            <person name="Kooij T.W."/>
            <person name="Pertea M."/>
            <person name="Silva J.C."/>
            <person name="Ermolaeva M.D."/>
            <person name="Allen J.E."/>
            <person name="Selengut J.D."/>
            <person name="Koo H.L."/>
            <person name="Peterson J.D."/>
            <person name="Pop M."/>
            <person name="Kosack D.S."/>
            <person name="Shumway M.F."/>
            <person name="Bidwell S.L."/>
            <person name="Shallom S.J."/>
            <person name="van Aken S.E."/>
            <person name="Riedmuller S.B."/>
            <person name="Feldblyum T.V."/>
            <person name="Cho J.K."/>
            <person name="Quackenbush J."/>
            <person name="Sedegah M."/>
            <person name="Shoaibi A."/>
            <person name="Cummings L.M."/>
            <person name="Florens L."/>
            <person name="Yates J.R."/>
            <person name="Raine J.D."/>
            <person name="Sinden R.E."/>
            <person name="Harris M.A."/>
            <person name="Cunningham D.A."/>
            <person name="Preiser P.R."/>
            <person name="Bergman L.W."/>
            <person name="Vaidya A.B."/>
            <person name="van Lin L.H."/>
            <person name="Janse C.J."/>
            <person name="Waters A.P."/>
            <person name="Smith H.O."/>
            <person name="White O.R."/>
            <person name="Salzberg S.L."/>
            <person name="Venter J.C."/>
            <person name="Fraser C.M."/>
            <person name="Hoffman S.L."/>
            <person name="Gardner M.J."/>
            <person name="Carucci D.J."/>
        </authorList>
    </citation>
    <scope>NUCLEOTIDE SEQUENCE [LARGE SCALE GENOMIC DNA]</scope>
    <source>
        <strain evidence="1 2">17XNL</strain>
    </source>
</reference>
<dbReference type="Proteomes" id="UP000008553">
    <property type="component" value="Unassembled WGS sequence"/>
</dbReference>
<proteinExistence type="predicted"/>
<protein>
    <submittedName>
        <fullName evidence="1">Uncharacterized protein</fullName>
    </submittedName>
</protein>
<organism evidence="1 2">
    <name type="scientific">Plasmodium yoelii yoelii</name>
    <dbReference type="NCBI Taxonomy" id="73239"/>
    <lineage>
        <taxon>Eukaryota</taxon>
        <taxon>Sar</taxon>
        <taxon>Alveolata</taxon>
        <taxon>Apicomplexa</taxon>
        <taxon>Aconoidasida</taxon>
        <taxon>Haemosporida</taxon>
        <taxon>Plasmodiidae</taxon>
        <taxon>Plasmodium</taxon>
        <taxon>Plasmodium (Vinckeia)</taxon>
    </lineage>
</organism>
<evidence type="ECO:0000313" key="2">
    <source>
        <dbReference type="Proteomes" id="UP000008553"/>
    </source>
</evidence>
<accession>Q7RLR1</accession>
<dbReference type="EMBL" id="AABL01000681">
    <property type="protein sequence ID" value="EAA21927.1"/>
    <property type="molecule type" value="Genomic_DNA"/>
</dbReference>
<keyword evidence="2" id="KW-1185">Reference proteome</keyword>
<dbReference type="InParanoid" id="Q7RLR1"/>
<comment type="caution">
    <text evidence="1">The sequence shown here is derived from an EMBL/GenBank/DDBJ whole genome shotgun (WGS) entry which is preliminary data.</text>
</comment>
<name>Q7RLR1_PLAYO</name>
<dbReference type="PaxDb" id="73239-Q7RLR1"/>
<gene>
    <name evidence="1" type="ORF">PY02479</name>
</gene>